<sequence length="58" mass="6761">MGHLNDNGKVQDNDWLDYLNALDNIRCVKCSKYHVASISTKIILQGRRRDFLLLLMQL</sequence>
<evidence type="ECO:0000313" key="2">
    <source>
        <dbReference type="Proteomes" id="UP000254220"/>
    </source>
</evidence>
<evidence type="ECO:0000313" key="1">
    <source>
        <dbReference type="EMBL" id="SUI03854.1"/>
    </source>
</evidence>
<protein>
    <submittedName>
        <fullName evidence="1">Uncharacterized protein</fullName>
    </submittedName>
</protein>
<gene>
    <name evidence="1" type="ORF">NCTC12420_03674</name>
</gene>
<accession>A0A379XTQ6</accession>
<reference evidence="1 2" key="1">
    <citation type="submission" date="2018-06" db="EMBL/GenBank/DDBJ databases">
        <authorList>
            <consortium name="Pathogen Informatics"/>
            <person name="Doyle S."/>
        </authorList>
    </citation>
    <scope>NUCLEOTIDE SEQUENCE [LARGE SCALE GENOMIC DNA]</scope>
    <source>
        <strain evidence="1 2">NCTC12420</strain>
    </source>
</reference>
<proteinExistence type="predicted"/>
<dbReference type="EMBL" id="UGYB01000001">
    <property type="protein sequence ID" value="SUI03854.1"/>
    <property type="molecule type" value="Genomic_DNA"/>
</dbReference>
<name>A0A379XTQ6_SALER</name>
<dbReference type="Proteomes" id="UP000254220">
    <property type="component" value="Unassembled WGS sequence"/>
</dbReference>
<dbReference type="AlphaFoldDB" id="A0A379XTQ6"/>
<organism evidence="1 2">
    <name type="scientific">Salmonella enterica subsp. indica</name>
    <dbReference type="NCBI Taxonomy" id="59207"/>
    <lineage>
        <taxon>Bacteria</taxon>
        <taxon>Pseudomonadati</taxon>
        <taxon>Pseudomonadota</taxon>
        <taxon>Gammaproteobacteria</taxon>
        <taxon>Enterobacterales</taxon>
        <taxon>Enterobacteriaceae</taxon>
        <taxon>Salmonella</taxon>
    </lineage>
</organism>